<evidence type="ECO:0000313" key="2">
    <source>
        <dbReference type="EMBL" id="CAB4131141.1"/>
    </source>
</evidence>
<organism evidence="2">
    <name type="scientific">uncultured Caudovirales phage</name>
    <dbReference type="NCBI Taxonomy" id="2100421"/>
    <lineage>
        <taxon>Viruses</taxon>
        <taxon>Duplodnaviria</taxon>
        <taxon>Heunggongvirae</taxon>
        <taxon>Uroviricota</taxon>
        <taxon>Caudoviricetes</taxon>
        <taxon>Peduoviridae</taxon>
        <taxon>Maltschvirus</taxon>
        <taxon>Maltschvirus maltsch</taxon>
    </lineage>
</organism>
<dbReference type="GO" id="GO:0003677">
    <property type="term" value="F:DNA binding"/>
    <property type="evidence" value="ECO:0007669"/>
    <property type="project" value="InterPro"/>
</dbReference>
<protein>
    <submittedName>
        <fullName evidence="2">DNA binding HTH domain, Fis-type</fullName>
    </submittedName>
</protein>
<dbReference type="EMBL" id="LR796251">
    <property type="protein sequence ID" value="CAB4131141.1"/>
    <property type="molecule type" value="Genomic_DNA"/>
</dbReference>
<reference evidence="2" key="1">
    <citation type="submission" date="2020-04" db="EMBL/GenBank/DDBJ databases">
        <authorList>
            <person name="Chiriac C."/>
            <person name="Salcher M."/>
            <person name="Ghai R."/>
            <person name="Kavagutti S V."/>
        </authorList>
    </citation>
    <scope>NUCLEOTIDE SEQUENCE</scope>
</reference>
<dbReference type="Pfam" id="PF02954">
    <property type="entry name" value="HTH_8"/>
    <property type="match status" value="1"/>
</dbReference>
<sequence length="95" mass="10417">MKQIVSVTFVSGQGIAPGELRLEREEIKAVLRRYRGSMSGIARGLGIDPVNVSQWLKGRCISARVAEACERTALHLLNLEVAESHRSKSTQKEAA</sequence>
<dbReference type="Gene3D" id="1.10.260.40">
    <property type="entry name" value="lambda repressor-like DNA-binding domains"/>
    <property type="match status" value="1"/>
</dbReference>
<feature type="domain" description="DNA binding HTH" evidence="1">
    <location>
        <begin position="22"/>
        <end position="51"/>
    </location>
</feature>
<dbReference type="InterPro" id="IPR010982">
    <property type="entry name" value="Lambda_DNA-bd_dom_sf"/>
</dbReference>
<evidence type="ECO:0000259" key="1">
    <source>
        <dbReference type="Pfam" id="PF02954"/>
    </source>
</evidence>
<accession>A0A6J5L9E8</accession>
<name>A0A6J5L9E8_9CAUD</name>
<gene>
    <name evidence="2" type="ORF">UFOVP130_63</name>
</gene>
<proteinExistence type="predicted"/>
<dbReference type="InterPro" id="IPR002197">
    <property type="entry name" value="HTH_Fis"/>
</dbReference>